<dbReference type="AlphaFoldDB" id="A0A6M8BFZ7"/>
<name>A0A6M8BFZ7_9CYAN</name>
<keyword evidence="2" id="KW-1185">Reference proteome</keyword>
<gene>
    <name evidence="1" type="ORF">HPC62_17720</name>
</gene>
<evidence type="ECO:0000313" key="2">
    <source>
        <dbReference type="Proteomes" id="UP000505210"/>
    </source>
</evidence>
<evidence type="ECO:0008006" key="3">
    <source>
        <dbReference type="Google" id="ProtNLM"/>
    </source>
</evidence>
<sequence>MFNLVEATVTPLVLNHQVLEVAYELYLQAAESSHPVINLRELSRKTGKSALTCRNAIVEANQLGRFPNCTLES</sequence>
<dbReference type="Proteomes" id="UP000505210">
    <property type="component" value="Chromosome"/>
</dbReference>
<reference evidence="1 2" key="1">
    <citation type="submission" date="2020-05" db="EMBL/GenBank/DDBJ databases">
        <title>Complete genome sequence of of a novel Thermoleptolyngbya strain isolated from hot springs of Ganzi, Sichuan China.</title>
        <authorList>
            <person name="Tang J."/>
            <person name="Daroch M."/>
            <person name="Li L."/>
            <person name="Waleron K."/>
            <person name="Waleron M."/>
            <person name="Waleron M."/>
        </authorList>
    </citation>
    <scope>NUCLEOTIDE SEQUENCE [LARGE SCALE GENOMIC DNA]</scope>
    <source>
        <strain evidence="1 2">PKUAC-SCTA183</strain>
    </source>
</reference>
<proteinExistence type="predicted"/>
<evidence type="ECO:0000313" key="1">
    <source>
        <dbReference type="EMBL" id="QKD83787.1"/>
    </source>
</evidence>
<dbReference type="EMBL" id="CP053661">
    <property type="protein sequence ID" value="QKD83787.1"/>
    <property type="molecule type" value="Genomic_DNA"/>
</dbReference>
<organism evidence="1 2">
    <name type="scientific">Thermoleptolyngbya sichuanensis A183</name>
    <dbReference type="NCBI Taxonomy" id="2737172"/>
    <lineage>
        <taxon>Bacteria</taxon>
        <taxon>Bacillati</taxon>
        <taxon>Cyanobacteriota</taxon>
        <taxon>Cyanophyceae</taxon>
        <taxon>Oculatellales</taxon>
        <taxon>Oculatellaceae</taxon>
        <taxon>Thermoleptolyngbya</taxon>
        <taxon>Thermoleptolyngbya sichuanensis</taxon>
    </lineage>
</organism>
<dbReference type="RefSeq" id="WP_172357777.1">
    <property type="nucleotide sequence ID" value="NZ_CP053661.1"/>
</dbReference>
<dbReference type="KEGG" id="theu:HPC62_17720"/>
<accession>A0A6M8BFZ7</accession>
<protein>
    <recommendedName>
        <fullName evidence="3">Helix-turn-helix domain-containing protein</fullName>
    </recommendedName>
</protein>